<dbReference type="Proteomes" id="UP001159363">
    <property type="component" value="Chromosome 1"/>
</dbReference>
<keyword evidence="3" id="KW-1185">Reference proteome</keyword>
<evidence type="ECO:0000313" key="2">
    <source>
        <dbReference type="EMBL" id="KAJ8896809.1"/>
    </source>
</evidence>
<protein>
    <submittedName>
        <fullName evidence="2">Uncharacterized protein</fullName>
    </submittedName>
</protein>
<accession>A0ABQ9IJD6</accession>
<feature type="region of interest" description="Disordered" evidence="1">
    <location>
        <begin position="46"/>
        <end position="120"/>
    </location>
</feature>
<gene>
    <name evidence="2" type="ORF">PR048_002155</name>
</gene>
<evidence type="ECO:0000256" key="1">
    <source>
        <dbReference type="SAM" id="MobiDB-lite"/>
    </source>
</evidence>
<feature type="region of interest" description="Disordered" evidence="1">
    <location>
        <begin position="226"/>
        <end position="260"/>
    </location>
</feature>
<evidence type="ECO:0000313" key="3">
    <source>
        <dbReference type="Proteomes" id="UP001159363"/>
    </source>
</evidence>
<sequence length="943" mass="102308">MPLVGGFSQGSFFSSALTFRRFTIIGSQVLDLHPKRALNIGVSKASEGEAGGYGSAPECKDGKIGDPRENQPINGIVRHDSHMRISRIGSTENSTRSALAEARSLSSTHRGPPNDASPPALLFVRTMRREGKSTSTKATCVGIQRKLFPKSDIYEASGLSAAGGHGGRDADTLLETRRGRVWRPHAPSLDAEEEYIGYARDLVVRLLASHYAASCLTAAFSGQVKPSFRPTEPGRGKRENPEKTRRPEASSGAIHTCEDPGAALQGIEPSLSTFPPPCQCLSHTALAMLTSPRPGSAYLTPSWQCSPHPALAMLTPPRPENAYLTPPLQCLPHHAMEILTSPRYGNTGMSFGSSTPPEPPPPSGSSVIHFASEEAATSNCCKRTARSQESAPALEGQGRHELMCGNIQFPRAKQNTTTAHVANVLVLFLMDDMNLRHAYDDHLNRDIKFAKFKYMCSLCWKNKCGFLVCYIMEGTGVGSISSSLSAGRVRLLGTNVYDAAVNAKDEMSEVQSVCEEGTHARCSCDVEKLQNKRPSALNTDGHSTPATKKSKLVIEGEVGSEVDHKDSINDDYDDSDNVEDDDDSLDVPTYFHSRLAHSPRVARSLPSDSFRVSARLHVTFTKMGSNTEDRVCTTLRPNAHEPLTNGRDTCRYTLPRGREFVFHQLQLAAIVGGLCGSVVDAGGSGVLLNPPMACRHPRSPHPLANRLLQAPLADDLGFLTAPICQDRHPESSVQSLLIHTGRQLAPGTTVSERLDCSPPTKTNRVHFPAGSLSDCHKWESCDDAAGQRVSSRISRFPRPFIPAVIHNTLHLHRVSKPCERPRSRSEGAIRETLSRMPRASSLLRASEVWSSVAMQGPVRSSSTVPTCEIVRSQRTRRESSPVGFLRHDHDRRPRPATGLHATVACVSSSFGASASGDQSAGTTAEQRDRDHTALGVVWSLSHQ</sequence>
<feature type="compositionally biased region" description="Basic and acidic residues" evidence="1">
    <location>
        <begin position="58"/>
        <end position="69"/>
    </location>
</feature>
<feature type="region of interest" description="Disordered" evidence="1">
    <location>
        <begin position="558"/>
        <end position="581"/>
    </location>
</feature>
<feature type="region of interest" description="Disordered" evidence="1">
    <location>
        <begin position="871"/>
        <end position="896"/>
    </location>
</feature>
<organism evidence="2 3">
    <name type="scientific">Dryococelus australis</name>
    <dbReference type="NCBI Taxonomy" id="614101"/>
    <lineage>
        <taxon>Eukaryota</taxon>
        <taxon>Metazoa</taxon>
        <taxon>Ecdysozoa</taxon>
        <taxon>Arthropoda</taxon>
        <taxon>Hexapoda</taxon>
        <taxon>Insecta</taxon>
        <taxon>Pterygota</taxon>
        <taxon>Neoptera</taxon>
        <taxon>Polyneoptera</taxon>
        <taxon>Phasmatodea</taxon>
        <taxon>Verophasmatodea</taxon>
        <taxon>Anareolatae</taxon>
        <taxon>Phasmatidae</taxon>
        <taxon>Eurycanthinae</taxon>
        <taxon>Dryococelus</taxon>
    </lineage>
</organism>
<feature type="compositionally biased region" description="Low complexity" evidence="1">
    <location>
        <begin position="94"/>
        <end position="108"/>
    </location>
</feature>
<feature type="compositionally biased region" description="Acidic residues" evidence="1">
    <location>
        <begin position="569"/>
        <end position="581"/>
    </location>
</feature>
<dbReference type="EMBL" id="JARBHB010000001">
    <property type="protein sequence ID" value="KAJ8896809.1"/>
    <property type="molecule type" value="Genomic_DNA"/>
</dbReference>
<feature type="compositionally biased region" description="Basic and acidic residues" evidence="1">
    <location>
        <begin position="875"/>
        <end position="893"/>
    </location>
</feature>
<proteinExistence type="predicted"/>
<comment type="caution">
    <text evidence="2">The sequence shown here is derived from an EMBL/GenBank/DDBJ whole genome shotgun (WGS) entry which is preliminary data.</text>
</comment>
<reference evidence="2 3" key="1">
    <citation type="submission" date="2023-02" db="EMBL/GenBank/DDBJ databases">
        <title>LHISI_Scaffold_Assembly.</title>
        <authorList>
            <person name="Stuart O.P."/>
            <person name="Cleave R."/>
            <person name="Magrath M.J.L."/>
            <person name="Mikheyev A.S."/>
        </authorList>
    </citation>
    <scope>NUCLEOTIDE SEQUENCE [LARGE SCALE GENOMIC DNA]</scope>
    <source>
        <strain evidence="2">Daus_M_001</strain>
        <tissue evidence="2">Leg muscle</tissue>
    </source>
</reference>
<name>A0ABQ9IJD6_9NEOP</name>
<feature type="compositionally biased region" description="Basic and acidic residues" evidence="1">
    <location>
        <begin position="232"/>
        <end position="248"/>
    </location>
</feature>